<keyword evidence="1" id="KW-0812">Transmembrane</keyword>
<dbReference type="Proteomes" id="UP000256561">
    <property type="component" value="Unassembled WGS sequence"/>
</dbReference>
<dbReference type="RefSeq" id="WP_115594326.1">
    <property type="nucleotide sequence ID" value="NZ_QRHA01000013.1"/>
</dbReference>
<accession>A0A3D8M3L5</accession>
<evidence type="ECO:0000256" key="1">
    <source>
        <dbReference type="SAM" id="Phobius"/>
    </source>
</evidence>
<keyword evidence="1" id="KW-1133">Transmembrane helix</keyword>
<organism evidence="2 3">
    <name type="scientific">Alteromonas aestuariivivens</name>
    <dbReference type="NCBI Taxonomy" id="1938339"/>
    <lineage>
        <taxon>Bacteria</taxon>
        <taxon>Pseudomonadati</taxon>
        <taxon>Pseudomonadota</taxon>
        <taxon>Gammaproteobacteria</taxon>
        <taxon>Alteromonadales</taxon>
        <taxon>Alteromonadaceae</taxon>
        <taxon>Alteromonas/Salinimonas group</taxon>
        <taxon>Alteromonas</taxon>
    </lineage>
</organism>
<evidence type="ECO:0000313" key="2">
    <source>
        <dbReference type="EMBL" id="RDV24221.1"/>
    </source>
</evidence>
<dbReference type="OrthoDB" id="8778884at2"/>
<comment type="caution">
    <text evidence="2">The sequence shown here is derived from an EMBL/GenBank/DDBJ whole genome shotgun (WGS) entry which is preliminary data.</text>
</comment>
<proteinExistence type="predicted"/>
<feature type="transmembrane region" description="Helical" evidence="1">
    <location>
        <begin position="39"/>
        <end position="57"/>
    </location>
</feature>
<evidence type="ECO:0000313" key="3">
    <source>
        <dbReference type="Proteomes" id="UP000256561"/>
    </source>
</evidence>
<feature type="transmembrane region" description="Helical" evidence="1">
    <location>
        <begin position="7"/>
        <end position="27"/>
    </location>
</feature>
<dbReference type="EMBL" id="QRHA01000013">
    <property type="protein sequence ID" value="RDV24221.1"/>
    <property type="molecule type" value="Genomic_DNA"/>
</dbReference>
<keyword evidence="1" id="KW-0472">Membrane</keyword>
<keyword evidence="3" id="KW-1185">Reference proteome</keyword>
<protein>
    <submittedName>
        <fullName evidence="2">Uncharacterized protein</fullName>
    </submittedName>
</protein>
<name>A0A3D8M3L5_9ALTE</name>
<gene>
    <name evidence="2" type="ORF">DXV75_15455</name>
</gene>
<dbReference type="AlphaFoldDB" id="A0A3D8M3L5"/>
<reference evidence="3" key="1">
    <citation type="submission" date="2018-08" db="EMBL/GenBank/DDBJ databases">
        <authorList>
            <person name="Zhang J."/>
            <person name="Du Z.-J."/>
        </authorList>
    </citation>
    <scope>NUCLEOTIDE SEQUENCE [LARGE SCALE GENOMIC DNA]</scope>
    <source>
        <strain evidence="3">KCTC 52655</strain>
    </source>
</reference>
<sequence length="79" mass="8870">MAVRKWVIQYALALPLAFVVLGGIQFLKGKDIGYCLEFGLLWSVLSVSVFAGTRIYYYRKGMYCAVCNDLPANNPNTEK</sequence>